<sequence length="191" mass="22016">MNQSVILMEEDHANINRALGVIRNICLQLMQGGEVPDEDFREIIEFVREYADKHHHGKEEKFLFPVMVKKLGPVGDKLVTHGMLVEHDLGRADVLSLETALNEYKKNPRLELKLDILSYAMAYAHLLQLHIEKENSVVYPFAERGLSEEDFKEINEKSQIFEDEQTAKGVQKHYLDILEKLEKKYPASAQA</sequence>
<dbReference type="EMBL" id="JABZRA010000078">
    <property type="protein sequence ID" value="MBF1272988.1"/>
    <property type="molecule type" value="Genomic_DNA"/>
</dbReference>
<protein>
    <submittedName>
        <fullName evidence="2">Hemerythrin domain-containing protein</fullName>
    </submittedName>
</protein>
<comment type="caution">
    <text evidence="2">The sequence shown here is derived from an EMBL/GenBank/DDBJ whole genome shotgun (WGS) entry which is preliminary data.</text>
</comment>
<dbReference type="Gene3D" id="1.20.120.520">
    <property type="entry name" value="nmb1532 protein domain like"/>
    <property type="match status" value="1"/>
</dbReference>
<evidence type="ECO:0000313" key="2">
    <source>
        <dbReference type="EMBL" id="MBF1272988.1"/>
    </source>
</evidence>
<dbReference type="PANTHER" id="PTHR39966:SF1">
    <property type="entry name" value="HEMERYTHRIN-LIKE DOMAIN-CONTAINING PROTEIN"/>
    <property type="match status" value="1"/>
</dbReference>
<dbReference type="RefSeq" id="WP_304071852.1">
    <property type="nucleotide sequence ID" value="NZ_CAUVME010000006.1"/>
</dbReference>
<feature type="domain" description="Hemerythrin-like" evidence="1">
    <location>
        <begin position="7"/>
        <end position="142"/>
    </location>
</feature>
<evidence type="ECO:0000259" key="1">
    <source>
        <dbReference type="Pfam" id="PF01814"/>
    </source>
</evidence>
<gene>
    <name evidence="2" type="ORF">HXM90_06170</name>
</gene>
<reference evidence="2" key="1">
    <citation type="submission" date="2020-04" db="EMBL/GenBank/DDBJ databases">
        <title>Deep metagenomics examines the oral microbiome during advanced dental caries in children, revealing novel taxa and co-occurrences with host molecules.</title>
        <authorList>
            <person name="Baker J.L."/>
            <person name="Morton J.T."/>
            <person name="Dinis M."/>
            <person name="Alvarez R."/>
            <person name="Tran N.C."/>
            <person name="Knight R."/>
            <person name="Edlund A."/>
        </authorList>
    </citation>
    <scope>NUCLEOTIDE SEQUENCE</scope>
    <source>
        <strain evidence="2">JCVI_38_bin.19</strain>
    </source>
</reference>
<name>A0A930DKF6_9FIRM</name>
<accession>A0A930DKF6</accession>
<dbReference type="InterPro" id="IPR012312">
    <property type="entry name" value="Hemerythrin-like"/>
</dbReference>
<dbReference type="PANTHER" id="PTHR39966">
    <property type="entry name" value="BLL2471 PROTEIN-RELATED"/>
    <property type="match status" value="1"/>
</dbReference>
<dbReference type="GO" id="GO:0005886">
    <property type="term" value="C:plasma membrane"/>
    <property type="evidence" value="ECO:0007669"/>
    <property type="project" value="TreeGrafter"/>
</dbReference>
<dbReference type="AlphaFoldDB" id="A0A930DKF6"/>
<dbReference type="Proteomes" id="UP000775770">
    <property type="component" value="Unassembled WGS sequence"/>
</dbReference>
<organism evidence="2 3">
    <name type="scientific">Oribacterium sinus</name>
    <dbReference type="NCBI Taxonomy" id="237576"/>
    <lineage>
        <taxon>Bacteria</taxon>
        <taxon>Bacillati</taxon>
        <taxon>Bacillota</taxon>
        <taxon>Clostridia</taxon>
        <taxon>Lachnospirales</taxon>
        <taxon>Lachnospiraceae</taxon>
        <taxon>Oribacterium</taxon>
    </lineage>
</organism>
<dbReference type="Pfam" id="PF01814">
    <property type="entry name" value="Hemerythrin"/>
    <property type="match status" value="1"/>
</dbReference>
<evidence type="ECO:0000313" key="3">
    <source>
        <dbReference type="Proteomes" id="UP000775770"/>
    </source>
</evidence>
<proteinExistence type="predicted"/>